<reference evidence="1" key="1">
    <citation type="journal article" date="2020" name="mSystems">
        <title>Genome- and Community-Level Interaction Insights into Carbon Utilization and Element Cycling Functions of Hydrothermarchaeota in Hydrothermal Sediment.</title>
        <authorList>
            <person name="Zhou Z."/>
            <person name="Liu Y."/>
            <person name="Xu W."/>
            <person name="Pan J."/>
            <person name="Luo Z.H."/>
            <person name="Li M."/>
        </authorList>
    </citation>
    <scope>NUCLEOTIDE SEQUENCE [LARGE SCALE GENOMIC DNA]</scope>
    <source>
        <strain evidence="1">SpSt-1181</strain>
    </source>
</reference>
<comment type="caution">
    <text evidence="1">The sequence shown here is derived from an EMBL/GenBank/DDBJ whole genome shotgun (WGS) entry which is preliminary data.</text>
</comment>
<proteinExistence type="predicted"/>
<dbReference type="AlphaFoldDB" id="A0A831SN46"/>
<organism evidence="1">
    <name type="scientific">Prosthecochloris aestuarii</name>
    <dbReference type="NCBI Taxonomy" id="1102"/>
    <lineage>
        <taxon>Bacteria</taxon>
        <taxon>Pseudomonadati</taxon>
        <taxon>Chlorobiota</taxon>
        <taxon>Chlorobiia</taxon>
        <taxon>Chlorobiales</taxon>
        <taxon>Chlorobiaceae</taxon>
        <taxon>Prosthecochloris</taxon>
    </lineage>
</organism>
<dbReference type="Pfam" id="PF14357">
    <property type="entry name" value="DUF4404"/>
    <property type="match status" value="1"/>
</dbReference>
<dbReference type="EMBL" id="DSBW01000171">
    <property type="protein sequence ID" value="HED31587.1"/>
    <property type="molecule type" value="Genomic_DNA"/>
</dbReference>
<dbReference type="InterPro" id="IPR025516">
    <property type="entry name" value="DUF4404"/>
</dbReference>
<dbReference type="Proteomes" id="UP000886335">
    <property type="component" value="Unassembled WGS sequence"/>
</dbReference>
<name>A0A831SN46_PROAE</name>
<accession>A0A831SN46</accession>
<protein>
    <submittedName>
        <fullName evidence="1">DUF4404 family protein</fullName>
    </submittedName>
</protein>
<gene>
    <name evidence="1" type="ORF">ENN50_07900</name>
</gene>
<sequence length="89" mass="10209">MEKQKLYELLQELHSELEQADAVDEKTGQLLESLKSDISKLVQEESSLEDGQEDLSQNLSQALSHFEEEHPRLSMTIQYVLDSLARMGF</sequence>
<evidence type="ECO:0000313" key="1">
    <source>
        <dbReference type="EMBL" id="HED31587.1"/>
    </source>
</evidence>